<feature type="transmembrane region" description="Helical" evidence="11">
    <location>
        <begin position="191"/>
        <end position="209"/>
    </location>
</feature>
<dbReference type="FunCoup" id="G7E388">
    <property type="interactions" value="142"/>
</dbReference>
<dbReference type="InterPro" id="IPR039261">
    <property type="entry name" value="FNR_nucleotide-bd"/>
</dbReference>
<dbReference type="InterPro" id="IPR013130">
    <property type="entry name" value="Fe3_Rdtase_TM_dom"/>
</dbReference>
<keyword evidence="3" id="KW-0813">Transport</keyword>
<dbReference type="Gene3D" id="3.40.50.80">
    <property type="entry name" value="Nucleotide-binding domain of ferredoxin-NADP reductase (FNR) module"/>
    <property type="match status" value="1"/>
</dbReference>
<evidence type="ECO:0000256" key="9">
    <source>
        <dbReference type="ARBA" id="ARBA00023180"/>
    </source>
</evidence>
<keyword evidence="9" id="KW-0325">Glycoprotein</keyword>
<feature type="transmembrane region" description="Helical" evidence="11">
    <location>
        <begin position="153"/>
        <end position="179"/>
    </location>
</feature>
<dbReference type="Proteomes" id="UP000009131">
    <property type="component" value="Unassembled WGS sequence"/>
</dbReference>
<dbReference type="InterPro" id="IPR017927">
    <property type="entry name" value="FAD-bd_FR_type"/>
</dbReference>
<dbReference type="SUPFAM" id="SSF52343">
    <property type="entry name" value="Ferredoxin reductase-like, C-terminal NADP-linked domain"/>
    <property type="match status" value="1"/>
</dbReference>
<reference evidence="13 14" key="1">
    <citation type="journal article" date="2011" name="J. Gen. Appl. Microbiol.">
        <title>Draft genome sequencing of the enigmatic basidiomycete Mixia osmundae.</title>
        <authorList>
            <person name="Nishida H."/>
            <person name="Nagatsuka Y."/>
            <person name="Sugiyama J."/>
        </authorList>
    </citation>
    <scope>NUCLEOTIDE SEQUENCE [LARGE SCALE GENOMIC DNA]</scope>
    <source>
        <strain evidence="14">CBS 9802 / IAM 14324 / JCM 22182 / KY 12970</strain>
    </source>
</reference>
<dbReference type="InParanoid" id="G7E388"/>
<keyword evidence="4 11" id="KW-0812">Transmembrane</keyword>
<sequence length="656" mass="71555">MSGLGADGLPIGYKNEIYDSYVTDPYFARILTWTWLSLFLGASALTLARHLPRYSFAMGKRWQPPWLWSDLAIPAHSSSYEPIRCDVSEAAQPQPPARLRLLCALYGKTVHRPAKPYFARLTAGQICVLALIPALVLATLLPQQELLQNPNRLGFIALALLPPLFLFASKNSFCALLLGQSYETVNYIHRWLGRTVTVLILTHGGIWLNQYRQAGNLSQMMTATPKIPYGLAALAFLLLLVLSSLPVIRQKAHQIFFALHIVGIVGFVTMVSYHTSYSRPWIAWGVVFLYGLDLALRAFRARLSRVSVQALGRSPQHAMTRLVVKDLQGGWRAGQHVNITLLHSLPTELTTFFRSATRSLESHPFTIACAPPEISVLSAPASGGFPLYVRSNGSKSWTGELHTFASLRKPAVIKALIDGPYGGLGFAQPSSKEHVVLIAGGSGMSFVLACLDEIVGQRVRSLNDARTRRIDLFWIIKHQEHLAWFSKSIEEIAAAAQASGSVDFVPHFYVTAGTTADASESSVMSGRPDVAALIENSIERAINPCSICTVCKCDCLPLNRGCCPADEEACTSPARPKVPAEKSCCNDDPPKRKCSPRSDGVKPVAAPRPLIRGGAAIIVCGPASLQRSVHQSVASLSLSTYRRIGGISLHTESFHS</sequence>
<evidence type="ECO:0000256" key="1">
    <source>
        <dbReference type="ARBA" id="ARBA00004141"/>
    </source>
</evidence>
<dbReference type="PANTHER" id="PTHR32361">
    <property type="entry name" value="FERRIC/CUPRIC REDUCTASE TRANSMEMBRANE COMPONENT"/>
    <property type="match status" value="1"/>
</dbReference>
<comment type="similarity">
    <text evidence="2">Belongs to the ferric reductase (FRE) family.</text>
</comment>
<evidence type="ECO:0000256" key="7">
    <source>
        <dbReference type="ARBA" id="ARBA00023065"/>
    </source>
</evidence>
<dbReference type="SFLD" id="SFLDG01168">
    <property type="entry name" value="Ferric_reductase_subgroup_(FRE"/>
    <property type="match status" value="1"/>
</dbReference>
<evidence type="ECO:0000256" key="5">
    <source>
        <dbReference type="ARBA" id="ARBA00022989"/>
    </source>
</evidence>
<accession>G7E388</accession>
<reference evidence="13 14" key="2">
    <citation type="journal article" date="2012" name="Open Biol.">
        <title>Characteristics of nucleosomes and linker DNA regions on the genome of the basidiomycete Mixia osmundae revealed by mono- and dinucleosome mapping.</title>
        <authorList>
            <person name="Nishida H."/>
            <person name="Kondo S."/>
            <person name="Matsumoto T."/>
            <person name="Suzuki Y."/>
            <person name="Yoshikawa H."/>
            <person name="Taylor T.D."/>
            <person name="Sugiyama J."/>
        </authorList>
    </citation>
    <scope>NUCLEOTIDE SEQUENCE [LARGE SCALE GENOMIC DNA]</scope>
    <source>
        <strain evidence="14">CBS 9802 / IAM 14324 / JCM 22182 / KY 12970</strain>
    </source>
</reference>
<feature type="transmembrane region" description="Helical" evidence="11">
    <location>
        <begin position="117"/>
        <end position="141"/>
    </location>
</feature>
<dbReference type="HOGENOM" id="CLU_017408_2_0_1"/>
<keyword evidence="6" id="KW-0560">Oxidoreductase</keyword>
<dbReference type="AlphaFoldDB" id="G7E388"/>
<comment type="caution">
    <text evidence="13">The sequence shown here is derived from an EMBL/GenBank/DDBJ whole genome shotgun (WGS) entry which is preliminary data.</text>
</comment>
<evidence type="ECO:0000256" key="10">
    <source>
        <dbReference type="SAM" id="MobiDB-lite"/>
    </source>
</evidence>
<dbReference type="InterPro" id="IPR051410">
    <property type="entry name" value="Ferric/Cupric_Reductase"/>
</dbReference>
<evidence type="ECO:0000256" key="11">
    <source>
        <dbReference type="SAM" id="Phobius"/>
    </source>
</evidence>
<evidence type="ECO:0000259" key="12">
    <source>
        <dbReference type="PROSITE" id="PS51384"/>
    </source>
</evidence>
<dbReference type="PROSITE" id="PS51384">
    <property type="entry name" value="FAD_FR"/>
    <property type="match status" value="1"/>
</dbReference>
<dbReference type="GO" id="GO:0006879">
    <property type="term" value="P:intracellular iron ion homeostasis"/>
    <property type="evidence" value="ECO:0007669"/>
    <property type="project" value="TreeGrafter"/>
</dbReference>
<feature type="transmembrane region" description="Helical" evidence="11">
    <location>
        <begin position="281"/>
        <end position="299"/>
    </location>
</feature>
<dbReference type="SFLD" id="SFLDS00052">
    <property type="entry name" value="Ferric_Reductase_Domain"/>
    <property type="match status" value="1"/>
</dbReference>
<dbReference type="CDD" id="cd06186">
    <property type="entry name" value="NOX_Duox_like_FAD_NADP"/>
    <property type="match status" value="1"/>
</dbReference>
<proteinExistence type="inferred from homology"/>
<feature type="region of interest" description="Disordered" evidence="10">
    <location>
        <begin position="571"/>
        <end position="600"/>
    </location>
</feature>
<dbReference type="eggNOG" id="KOG0039">
    <property type="taxonomic scope" value="Eukaryota"/>
</dbReference>
<dbReference type="EMBL" id="BABT02000117">
    <property type="protein sequence ID" value="GAA97269.1"/>
    <property type="molecule type" value="Genomic_DNA"/>
</dbReference>
<feature type="transmembrane region" description="Helical" evidence="11">
    <location>
        <begin position="229"/>
        <end position="248"/>
    </location>
</feature>
<dbReference type="Pfam" id="PF01794">
    <property type="entry name" value="Ferric_reduct"/>
    <property type="match status" value="1"/>
</dbReference>
<evidence type="ECO:0000256" key="3">
    <source>
        <dbReference type="ARBA" id="ARBA00022448"/>
    </source>
</evidence>
<evidence type="ECO:0000313" key="14">
    <source>
        <dbReference type="Proteomes" id="UP000009131"/>
    </source>
</evidence>
<name>G7E388_MIXOS</name>
<organism evidence="13 14">
    <name type="scientific">Mixia osmundae (strain CBS 9802 / IAM 14324 / JCM 22182 / KY 12970)</name>
    <dbReference type="NCBI Taxonomy" id="764103"/>
    <lineage>
        <taxon>Eukaryota</taxon>
        <taxon>Fungi</taxon>
        <taxon>Dikarya</taxon>
        <taxon>Basidiomycota</taxon>
        <taxon>Pucciniomycotina</taxon>
        <taxon>Mixiomycetes</taxon>
        <taxon>Mixiales</taxon>
        <taxon>Mixiaceae</taxon>
        <taxon>Mixia</taxon>
    </lineage>
</organism>
<dbReference type="PANTHER" id="PTHR32361:SF9">
    <property type="entry name" value="FERRIC REDUCTASE TRANSMEMBRANE COMPONENT 3-RELATED"/>
    <property type="match status" value="1"/>
</dbReference>
<dbReference type="OrthoDB" id="3944240at2759"/>
<keyword evidence="14" id="KW-1185">Reference proteome</keyword>
<evidence type="ECO:0000256" key="8">
    <source>
        <dbReference type="ARBA" id="ARBA00023136"/>
    </source>
</evidence>
<dbReference type="GO" id="GO:0006826">
    <property type="term" value="P:iron ion transport"/>
    <property type="evidence" value="ECO:0007669"/>
    <property type="project" value="TreeGrafter"/>
</dbReference>
<feature type="domain" description="FAD-binding FR-type" evidence="12">
    <location>
        <begin position="296"/>
        <end position="427"/>
    </location>
</feature>
<gene>
    <name evidence="13" type="primary">Mo03946</name>
    <name evidence="13" type="ORF">E5Q_03946</name>
</gene>
<feature type="transmembrane region" description="Helical" evidence="11">
    <location>
        <begin position="26"/>
        <end position="48"/>
    </location>
</feature>
<dbReference type="InterPro" id="IPR013121">
    <property type="entry name" value="Fe_red_NAD-bd_6"/>
</dbReference>
<dbReference type="Pfam" id="PF08030">
    <property type="entry name" value="NAD_binding_6"/>
    <property type="match status" value="1"/>
</dbReference>
<dbReference type="GO" id="GO:0000293">
    <property type="term" value="F:ferric-chelate reductase activity"/>
    <property type="evidence" value="ECO:0007669"/>
    <property type="project" value="TreeGrafter"/>
</dbReference>
<dbReference type="STRING" id="764103.G7E388"/>
<keyword evidence="8 11" id="KW-0472">Membrane</keyword>
<feature type="transmembrane region" description="Helical" evidence="11">
    <location>
        <begin position="255"/>
        <end position="275"/>
    </location>
</feature>
<feature type="compositionally biased region" description="Basic and acidic residues" evidence="10">
    <location>
        <begin position="578"/>
        <end position="591"/>
    </location>
</feature>
<comment type="subcellular location">
    <subcellularLocation>
        <location evidence="1">Membrane</location>
        <topology evidence="1">Multi-pass membrane protein</topology>
    </subcellularLocation>
</comment>
<evidence type="ECO:0000256" key="2">
    <source>
        <dbReference type="ARBA" id="ARBA00006278"/>
    </source>
</evidence>
<evidence type="ECO:0000256" key="6">
    <source>
        <dbReference type="ARBA" id="ARBA00023002"/>
    </source>
</evidence>
<evidence type="ECO:0000256" key="4">
    <source>
        <dbReference type="ARBA" id="ARBA00022692"/>
    </source>
</evidence>
<evidence type="ECO:0000313" key="13">
    <source>
        <dbReference type="EMBL" id="GAA97269.1"/>
    </source>
</evidence>
<protein>
    <recommendedName>
        <fullName evidence="12">FAD-binding FR-type domain-containing protein</fullName>
    </recommendedName>
</protein>
<dbReference type="GO" id="GO:0005886">
    <property type="term" value="C:plasma membrane"/>
    <property type="evidence" value="ECO:0007669"/>
    <property type="project" value="TreeGrafter"/>
</dbReference>
<keyword evidence="7" id="KW-0406">Ion transport</keyword>
<keyword evidence="5 11" id="KW-1133">Transmembrane helix</keyword>
<dbReference type="GO" id="GO:0015677">
    <property type="term" value="P:copper ion import"/>
    <property type="evidence" value="ECO:0007669"/>
    <property type="project" value="TreeGrafter"/>
</dbReference>